<gene>
    <name evidence="2" type="ORF">GCM10022276_25870</name>
</gene>
<organism evidence="2 3">
    <name type="scientific">Sphingomonas limnosediminicola</name>
    <dbReference type="NCBI Taxonomy" id="940133"/>
    <lineage>
        <taxon>Bacteria</taxon>
        <taxon>Pseudomonadati</taxon>
        <taxon>Pseudomonadota</taxon>
        <taxon>Alphaproteobacteria</taxon>
        <taxon>Sphingomonadales</taxon>
        <taxon>Sphingomonadaceae</taxon>
        <taxon>Sphingomonas</taxon>
    </lineage>
</organism>
<proteinExistence type="predicted"/>
<reference evidence="3" key="1">
    <citation type="journal article" date="2019" name="Int. J. Syst. Evol. Microbiol.">
        <title>The Global Catalogue of Microorganisms (GCM) 10K type strain sequencing project: providing services to taxonomists for standard genome sequencing and annotation.</title>
        <authorList>
            <consortium name="The Broad Institute Genomics Platform"/>
            <consortium name="The Broad Institute Genome Sequencing Center for Infectious Disease"/>
            <person name="Wu L."/>
            <person name="Ma J."/>
        </authorList>
    </citation>
    <scope>NUCLEOTIDE SEQUENCE [LARGE SCALE GENOMIC DNA]</scope>
    <source>
        <strain evidence="3">JCM 17543</strain>
    </source>
</reference>
<protein>
    <submittedName>
        <fullName evidence="2">Uncharacterized protein</fullName>
    </submittedName>
</protein>
<name>A0ABP7LUK2_9SPHN</name>
<keyword evidence="1" id="KW-1133">Transmembrane helix</keyword>
<keyword evidence="1" id="KW-0472">Membrane</keyword>
<sequence>MVAMIAIVMFVALVGFGGKYFGWSDPDGTVTLALITSFILGIIGGYKAKD</sequence>
<evidence type="ECO:0000256" key="1">
    <source>
        <dbReference type="SAM" id="Phobius"/>
    </source>
</evidence>
<dbReference type="EMBL" id="BAABBM010000001">
    <property type="protein sequence ID" value="GAA3906165.1"/>
    <property type="molecule type" value="Genomic_DNA"/>
</dbReference>
<comment type="caution">
    <text evidence="2">The sequence shown here is derived from an EMBL/GenBank/DDBJ whole genome shotgun (WGS) entry which is preliminary data.</text>
</comment>
<evidence type="ECO:0000313" key="2">
    <source>
        <dbReference type="EMBL" id="GAA3906165.1"/>
    </source>
</evidence>
<dbReference type="RefSeq" id="WP_344700113.1">
    <property type="nucleotide sequence ID" value="NZ_BAABBM010000001.1"/>
</dbReference>
<accession>A0ABP7LUK2</accession>
<feature type="transmembrane region" description="Helical" evidence="1">
    <location>
        <begin position="27"/>
        <end position="46"/>
    </location>
</feature>
<keyword evidence="1" id="KW-0812">Transmembrane</keyword>
<keyword evidence="3" id="KW-1185">Reference proteome</keyword>
<dbReference type="Proteomes" id="UP001500827">
    <property type="component" value="Unassembled WGS sequence"/>
</dbReference>
<evidence type="ECO:0000313" key="3">
    <source>
        <dbReference type="Proteomes" id="UP001500827"/>
    </source>
</evidence>